<sequence>MADNAAGARIEPLVETAVPRLELAIRRTPRPGHQCLRIARIHEMRDGVIALDDTLPPPALVLGTHPVLGGYLSRVPGCVEAKRETLARYAADPSSGGGMQAADYLMLMTLNREVTVLRHLSGLDCVHPEELCRRLVGLAGELASFDTGGRLAAKYPPYDPAEAKDSFTPVVMDIQRALSRDVGRTVRLPLRLVRQNSYLAEVADRNLFRDATFVIEVESAKPLAQVMLPFPQLCKVGPNTRMSEIVKNNLPGIGLVHLPSPPRQIRVVATNVYFLLDRNTLLWAEFSNAPAIGMHFAGDWPELKLDVWAIPEHL</sequence>
<dbReference type="EMBL" id="QJTK01000006">
    <property type="protein sequence ID" value="PYF09890.1"/>
    <property type="molecule type" value="Genomic_DNA"/>
</dbReference>
<dbReference type="InterPro" id="IPR010263">
    <property type="entry name" value="T6SS_TssK"/>
</dbReference>
<proteinExistence type="predicted"/>
<dbReference type="Proteomes" id="UP000247727">
    <property type="component" value="Unassembled WGS sequence"/>
</dbReference>
<dbReference type="NCBIfam" id="TIGR03353">
    <property type="entry name" value="VI_chp_4"/>
    <property type="match status" value="1"/>
</dbReference>
<dbReference type="PANTHER" id="PTHR35566">
    <property type="entry name" value="BLR3599 PROTEIN"/>
    <property type="match status" value="1"/>
</dbReference>
<dbReference type="AlphaFoldDB" id="A0A318U5Z3"/>
<protein>
    <submittedName>
        <fullName evidence="1">Type VI secretion system protein ImpJ</fullName>
    </submittedName>
</protein>
<dbReference type="PANTHER" id="PTHR35566:SF1">
    <property type="entry name" value="TYPE VI SECRETION SYSTEM BASEPLATE COMPONENT TSSK1"/>
    <property type="match status" value="1"/>
</dbReference>
<reference evidence="1 2" key="1">
    <citation type="submission" date="2018-06" db="EMBL/GenBank/DDBJ databases">
        <title>Genomic Encyclopedia of Type Strains, Phase III (KMG-III): the genomes of soil and plant-associated and newly described type strains.</title>
        <authorList>
            <person name="Whitman W."/>
        </authorList>
    </citation>
    <scope>NUCLEOTIDE SEQUENCE [LARGE SCALE GENOMIC DNA]</scope>
    <source>
        <strain evidence="1 2">JA737</strain>
    </source>
</reference>
<evidence type="ECO:0000313" key="1">
    <source>
        <dbReference type="EMBL" id="PYF09890.1"/>
    </source>
</evidence>
<dbReference type="Pfam" id="PF05936">
    <property type="entry name" value="T6SS_VasE"/>
    <property type="match status" value="1"/>
</dbReference>
<accession>A0A318U5Z3</accession>
<name>A0A318U5Z3_9RHOB</name>
<comment type="caution">
    <text evidence="1">The sequence shown here is derived from an EMBL/GenBank/DDBJ whole genome shotgun (WGS) entry which is preliminary data.</text>
</comment>
<evidence type="ECO:0000313" key="2">
    <source>
        <dbReference type="Proteomes" id="UP000247727"/>
    </source>
</evidence>
<organism evidence="1 2">
    <name type="scientific">Rhodobacter viridis</name>
    <dbReference type="NCBI Taxonomy" id="1054202"/>
    <lineage>
        <taxon>Bacteria</taxon>
        <taxon>Pseudomonadati</taxon>
        <taxon>Pseudomonadota</taxon>
        <taxon>Alphaproteobacteria</taxon>
        <taxon>Rhodobacterales</taxon>
        <taxon>Rhodobacter group</taxon>
        <taxon>Rhodobacter</taxon>
    </lineage>
</organism>
<gene>
    <name evidence="1" type="ORF">C8J30_10622</name>
</gene>
<keyword evidence="2" id="KW-1185">Reference proteome</keyword>